<accession>A0AAD9LCC4</accession>
<evidence type="ECO:0000313" key="2">
    <source>
        <dbReference type="EMBL" id="KAK1930144.1"/>
    </source>
</evidence>
<evidence type="ECO:0000256" key="1">
    <source>
        <dbReference type="SAM" id="MobiDB-lite"/>
    </source>
</evidence>
<gene>
    <name evidence="2" type="ORF">P3T76_014377</name>
</gene>
<comment type="caution">
    <text evidence="2">The sequence shown here is derived from an EMBL/GenBank/DDBJ whole genome shotgun (WGS) entry which is preliminary data.</text>
</comment>
<organism evidence="2 3">
    <name type="scientific">Phytophthora citrophthora</name>
    <dbReference type="NCBI Taxonomy" id="4793"/>
    <lineage>
        <taxon>Eukaryota</taxon>
        <taxon>Sar</taxon>
        <taxon>Stramenopiles</taxon>
        <taxon>Oomycota</taxon>
        <taxon>Peronosporomycetes</taxon>
        <taxon>Peronosporales</taxon>
        <taxon>Peronosporaceae</taxon>
        <taxon>Phytophthora</taxon>
    </lineage>
</organism>
<keyword evidence="3" id="KW-1185">Reference proteome</keyword>
<feature type="compositionally biased region" description="Acidic residues" evidence="1">
    <location>
        <begin position="78"/>
        <end position="87"/>
    </location>
</feature>
<evidence type="ECO:0000313" key="3">
    <source>
        <dbReference type="Proteomes" id="UP001259832"/>
    </source>
</evidence>
<feature type="compositionally biased region" description="Basic and acidic residues" evidence="1">
    <location>
        <begin position="16"/>
        <end position="30"/>
    </location>
</feature>
<dbReference type="EMBL" id="JASMQC010000041">
    <property type="protein sequence ID" value="KAK1930144.1"/>
    <property type="molecule type" value="Genomic_DNA"/>
</dbReference>
<protein>
    <submittedName>
        <fullName evidence="2">Uncharacterized protein</fullName>
    </submittedName>
</protein>
<feature type="region of interest" description="Disordered" evidence="1">
    <location>
        <begin position="1"/>
        <end position="110"/>
    </location>
</feature>
<reference evidence="2" key="1">
    <citation type="submission" date="2023-08" db="EMBL/GenBank/DDBJ databases">
        <title>Reference Genome Resource for the Citrus Pathogen Phytophthora citrophthora.</title>
        <authorList>
            <person name="Moller H."/>
            <person name="Coetzee B."/>
            <person name="Rose L.J."/>
            <person name="Van Niekerk J.M."/>
        </authorList>
    </citation>
    <scope>NUCLEOTIDE SEQUENCE</scope>
    <source>
        <strain evidence="2">STE-U-9442</strain>
    </source>
</reference>
<dbReference type="Proteomes" id="UP001259832">
    <property type="component" value="Unassembled WGS sequence"/>
</dbReference>
<sequence length="110" mass="11945">MSYSTTSPRNFDPDFEEAHDSSDSSNHSEDENQLDTNAIQPSADEESKEDSQINEQSTEDMNRVAANDDPTEFALLESDAENDDGDDKDQPGDATDDGEVQLPSSGNAIS</sequence>
<dbReference type="AlphaFoldDB" id="A0AAD9LCC4"/>
<proteinExistence type="predicted"/>
<name>A0AAD9LCC4_9STRA</name>